<organism evidence="2 3">
    <name type="scientific">Elysia crispata</name>
    <name type="common">lettuce slug</name>
    <dbReference type="NCBI Taxonomy" id="231223"/>
    <lineage>
        <taxon>Eukaryota</taxon>
        <taxon>Metazoa</taxon>
        <taxon>Spiralia</taxon>
        <taxon>Lophotrochozoa</taxon>
        <taxon>Mollusca</taxon>
        <taxon>Gastropoda</taxon>
        <taxon>Heterobranchia</taxon>
        <taxon>Euthyneura</taxon>
        <taxon>Panpulmonata</taxon>
        <taxon>Sacoglossa</taxon>
        <taxon>Placobranchoidea</taxon>
        <taxon>Plakobranchidae</taxon>
        <taxon>Elysia</taxon>
    </lineage>
</organism>
<feature type="domain" description="Integrase zinc-binding" evidence="1">
    <location>
        <begin position="29"/>
        <end position="80"/>
    </location>
</feature>
<dbReference type="AlphaFoldDB" id="A0AAE1DIF3"/>
<dbReference type="Pfam" id="PF17921">
    <property type="entry name" value="Integrase_H2C2"/>
    <property type="match status" value="1"/>
</dbReference>
<evidence type="ECO:0000313" key="3">
    <source>
        <dbReference type="Proteomes" id="UP001283361"/>
    </source>
</evidence>
<gene>
    <name evidence="2" type="ORF">RRG08_053895</name>
</gene>
<dbReference type="Proteomes" id="UP001283361">
    <property type="component" value="Unassembled WGS sequence"/>
</dbReference>
<proteinExistence type="predicted"/>
<comment type="caution">
    <text evidence="2">The sequence shown here is derived from an EMBL/GenBank/DDBJ whole genome shotgun (WGS) entry which is preliminary data.</text>
</comment>
<accession>A0AAE1DIF3</accession>
<evidence type="ECO:0000313" key="2">
    <source>
        <dbReference type="EMBL" id="KAK3771914.1"/>
    </source>
</evidence>
<dbReference type="Gene3D" id="1.10.340.70">
    <property type="match status" value="1"/>
</dbReference>
<evidence type="ECO:0000259" key="1">
    <source>
        <dbReference type="Pfam" id="PF17921"/>
    </source>
</evidence>
<reference evidence="2" key="1">
    <citation type="journal article" date="2023" name="G3 (Bethesda)">
        <title>A reference genome for the long-term kleptoplast-retaining sea slug Elysia crispata morphotype clarki.</title>
        <authorList>
            <person name="Eastman K.E."/>
            <person name="Pendleton A.L."/>
            <person name="Shaikh M.A."/>
            <person name="Suttiyut T."/>
            <person name="Ogas R."/>
            <person name="Tomko P."/>
            <person name="Gavelis G."/>
            <person name="Widhalm J.R."/>
            <person name="Wisecaver J.H."/>
        </authorList>
    </citation>
    <scope>NUCLEOTIDE SEQUENCE</scope>
    <source>
        <strain evidence="2">ECLA1</strain>
    </source>
</reference>
<dbReference type="InterPro" id="IPR041588">
    <property type="entry name" value="Integrase_H2C2"/>
</dbReference>
<keyword evidence="3" id="KW-1185">Reference proteome</keyword>
<dbReference type="EMBL" id="JAWDGP010003666">
    <property type="protein sequence ID" value="KAK3771914.1"/>
    <property type="molecule type" value="Genomic_DNA"/>
</dbReference>
<sequence length="88" mass="10253">MHHFPRLQIKDSLVQSYPSSRGRGLPDHTSTFMELSHEARGHQDPERTLNQLQDRCFWLGISANVYEHYRRCQRCQVAKAPSSMLLVT</sequence>
<protein>
    <recommendedName>
        <fullName evidence="1">Integrase zinc-binding domain-containing protein</fullName>
    </recommendedName>
</protein>
<name>A0AAE1DIF3_9GAST</name>